<feature type="signal peptide" evidence="2">
    <location>
        <begin position="1"/>
        <end position="18"/>
    </location>
</feature>
<gene>
    <name evidence="3" type="ORF">BRADI_1g56416v3</name>
</gene>
<sequence>MNPCIIFLVFLRPPLLSPEASLTFFPRPPHPLPPPNRVCARFGWNRCGRRRVASGCSPICGAREQKRGGGSGAVGHGGRRAGGGGSGGGWCLGRGRPWASYPLHVPSFSRRRASSSSSRGLLRLRYPPTLTLSLSDLPRPTNRFRLGRRPPPYADPRLAAAGLRGSIHGRSDSAPISPRSAALSLASTLRCELSPPARGRAVSRHQVTGHRPKDLRCSCYSRFFFSSPLCSKSPHLPLLHSGLLALRFRKIISCEFGSGAWRQASPPTRGG</sequence>
<keyword evidence="2" id="KW-0732">Signal</keyword>
<dbReference type="EMBL" id="CM000880">
    <property type="protein sequence ID" value="PNT76969.1"/>
    <property type="molecule type" value="Genomic_DNA"/>
</dbReference>
<name>A0A2K2DRR1_BRADI</name>
<reference evidence="3" key="2">
    <citation type="submission" date="2017-06" db="EMBL/GenBank/DDBJ databases">
        <title>WGS assembly of Brachypodium distachyon.</title>
        <authorList>
            <consortium name="The International Brachypodium Initiative"/>
            <person name="Lucas S."/>
            <person name="Harmon-Smith M."/>
            <person name="Lail K."/>
            <person name="Tice H."/>
            <person name="Grimwood J."/>
            <person name="Bruce D."/>
            <person name="Barry K."/>
            <person name="Shu S."/>
            <person name="Lindquist E."/>
            <person name="Wang M."/>
            <person name="Pitluck S."/>
            <person name="Vogel J.P."/>
            <person name="Garvin D.F."/>
            <person name="Mockler T.C."/>
            <person name="Schmutz J."/>
            <person name="Rokhsar D."/>
            <person name="Bevan M.W."/>
        </authorList>
    </citation>
    <scope>NUCLEOTIDE SEQUENCE</scope>
    <source>
        <strain evidence="3">Bd21</strain>
    </source>
</reference>
<evidence type="ECO:0000256" key="2">
    <source>
        <dbReference type="SAM" id="SignalP"/>
    </source>
</evidence>
<dbReference type="EnsemblPlants" id="PNT76969">
    <property type="protein sequence ID" value="PNT76969"/>
    <property type="gene ID" value="BRADI_1g56416v3"/>
</dbReference>
<feature type="chain" id="PRO_5033311772" evidence="2">
    <location>
        <begin position="19"/>
        <end position="271"/>
    </location>
</feature>
<dbReference type="InParanoid" id="A0A2K2DRR1"/>
<feature type="compositionally biased region" description="Gly residues" evidence="1">
    <location>
        <begin position="68"/>
        <end position="86"/>
    </location>
</feature>
<dbReference type="ExpressionAtlas" id="A0A2K2DRR1">
    <property type="expression patterns" value="baseline"/>
</dbReference>
<evidence type="ECO:0000256" key="1">
    <source>
        <dbReference type="SAM" id="MobiDB-lite"/>
    </source>
</evidence>
<protein>
    <submittedName>
        <fullName evidence="3 4">Uncharacterized protein</fullName>
    </submittedName>
</protein>
<accession>A0A2K2DRR1</accession>
<dbReference type="Gramene" id="PNT76969">
    <property type="protein sequence ID" value="PNT76969"/>
    <property type="gene ID" value="BRADI_1g56416v3"/>
</dbReference>
<organism evidence="3">
    <name type="scientific">Brachypodium distachyon</name>
    <name type="common">Purple false brome</name>
    <name type="synonym">Trachynia distachya</name>
    <dbReference type="NCBI Taxonomy" id="15368"/>
    <lineage>
        <taxon>Eukaryota</taxon>
        <taxon>Viridiplantae</taxon>
        <taxon>Streptophyta</taxon>
        <taxon>Embryophyta</taxon>
        <taxon>Tracheophyta</taxon>
        <taxon>Spermatophyta</taxon>
        <taxon>Magnoliopsida</taxon>
        <taxon>Liliopsida</taxon>
        <taxon>Poales</taxon>
        <taxon>Poaceae</taxon>
        <taxon>BOP clade</taxon>
        <taxon>Pooideae</taxon>
        <taxon>Stipodae</taxon>
        <taxon>Brachypodieae</taxon>
        <taxon>Brachypodium</taxon>
    </lineage>
</organism>
<keyword evidence="5" id="KW-1185">Reference proteome</keyword>
<evidence type="ECO:0000313" key="5">
    <source>
        <dbReference type="Proteomes" id="UP000008810"/>
    </source>
</evidence>
<reference evidence="4" key="3">
    <citation type="submission" date="2018-08" db="UniProtKB">
        <authorList>
            <consortium name="EnsemblPlants"/>
        </authorList>
    </citation>
    <scope>IDENTIFICATION</scope>
    <source>
        <strain evidence="4">cv. Bd21</strain>
    </source>
</reference>
<evidence type="ECO:0000313" key="3">
    <source>
        <dbReference type="EMBL" id="PNT76969.1"/>
    </source>
</evidence>
<reference evidence="3 4" key="1">
    <citation type="journal article" date="2010" name="Nature">
        <title>Genome sequencing and analysis of the model grass Brachypodium distachyon.</title>
        <authorList>
            <consortium name="International Brachypodium Initiative"/>
        </authorList>
    </citation>
    <scope>NUCLEOTIDE SEQUENCE [LARGE SCALE GENOMIC DNA]</scope>
    <source>
        <strain evidence="3 4">Bd21</strain>
    </source>
</reference>
<feature type="region of interest" description="Disordered" evidence="1">
    <location>
        <begin position="65"/>
        <end position="86"/>
    </location>
</feature>
<proteinExistence type="predicted"/>
<dbReference type="AlphaFoldDB" id="A0A2K2DRR1"/>
<dbReference type="Proteomes" id="UP000008810">
    <property type="component" value="Chromosome 1"/>
</dbReference>
<evidence type="ECO:0000313" key="4">
    <source>
        <dbReference type="EnsemblPlants" id="PNT76969"/>
    </source>
</evidence>